<dbReference type="GO" id="GO:0000481">
    <property type="term" value="P:maturation of 5S rRNA"/>
    <property type="evidence" value="ECO:0007669"/>
    <property type="project" value="TreeGrafter"/>
</dbReference>
<feature type="compositionally biased region" description="Basic and acidic residues" evidence="4">
    <location>
        <begin position="192"/>
        <end position="207"/>
    </location>
</feature>
<evidence type="ECO:0000256" key="2">
    <source>
        <dbReference type="ARBA" id="ARBA00006076"/>
    </source>
</evidence>
<evidence type="ECO:0000313" key="7">
    <source>
        <dbReference type="Proteomes" id="UP000195402"/>
    </source>
</evidence>
<dbReference type="InParanoid" id="A0A200R617"/>
<dbReference type="GO" id="GO:0046540">
    <property type="term" value="C:U4/U6 x U5 tri-snRNP complex"/>
    <property type="evidence" value="ECO:0007669"/>
    <property type="project" value="TreeGrafter"/>
</dbReference>
<proteinExistence type="inferred from homology"/>
<comment type="similarity">
    <text evidence="2">Belongs to the SNU66/SART1 family.</text>
</comment>
<feature type="region of interest" description="Disordered" evidence="4">
    <location>
        <begin position="187"/>
        <end position="207"/>
    </location>
</feature>
<feature type="chain" id="PRO_5012962028" evidence="5">
    <location>
        <begin position="31"/>
        <end position="207"/>
    </location>
</feature>
<dbReference type="PANTHER" id="PTHR14152">
    <property type="entry name" value="SQUAMOUS CELL CARCINOMA ANTIGEN RECOGNISED BY CYTOTOXIC T LYMPHOCYTES"/>
    <property type="match status" value="1"/>
</dbReference>
<evidence type="ECO:0000313" key="6">
    <source>
        <dbReference type="EMBL" id="OVA18126.1"/>
    </source>
</evidence>
<evidence type="ECO:0000256" key="5">
    <source>
        <dbReference type="SAM" id="SignalP"/>
    </source>
</evidence>
<protein>
    <submittedName>
        <fullName evidence="6">Uncharacterized protein</fullName>
    </submittedName>
</protein>
<comment type="subcellular location">
    <subcellularLocation>
        <location evidence="1">Nucleus</location>
    </subcellularLocation>
</comment>
<evidence type="ECO:0000256" key="3">
    <source>
        <dbReference type="ARBA" id="ARBA00023242"/>
    </source>
</evidence>
<dbReference type="OrthoDB" id="5583at2759"/>
<dbReference type="EMBL" id="MVGT01000437">
    <property type="protein sequence ID" value="OVA18126.1"/>
    <property type="molecule type" value="Genomic_DNA"/>
</dbReference>
<dbReference type="AlphaFoldDB" id="A0A200R617"/>
<comment type="caution">
    <text evidence="6">The sequence shown here is derived from an EMBL/GenBank/DDBJ whole genome shotgun (WGS) entry which is preliminary data.</text>
</comment>
<reference evidence="6 7" key="1">
    <citation type="journal article" date="2017" name="Mol. Plant">
        <title>The Genome of Medicinal Plant Macleaya cordata Provides New Insights into Benzylisoquinoline Alkaloids Metabolism.</title>
        <authorList>
            <person name="Liu X."/>
            <person name="Liu Y."/>
            <person name="Huang P."/>
            <person name="Ma Y."/>
            <person name="Qing Z."/>
            <person name="Tang Q."/>
            <person name="Cao H."/>
            <person name="Cheng P."/>
            <person name="Zheng Y."/>
            <person name="Yuan Z."/>
            <person name="Zhou Y."/>
            <person name="Liu J."/>
            <person name="Tang Z."/>
            <person name="Zhuo Y."/>
            <person name="Zhang Y."/>
            <person name="Yu L."/>
            <person name="Huang J."/>
            <person name="Yang P."/>
            <person name="Peng Q."/>
            <person name="Zhang J."/>
            <person name="Jiang W."/>
            <person name="Zhang Z."/>
            <person name="Lin K."/>
            <person name="Ro D.K."/>
            <person name="Chen X."/>
            <person name="Xiong X."/>
            <person name="Shang Y."/>
            <person name="Huang S."/>
            <person name="Zeng J."/>
        </authorList>
    </citation>
    <scope>NUCLEOTIDE SEQUENCE [LARGE SCALE GENOMIC DNA]</scope>
    <source>
        <strain evidence="7">cv. BLH2017</strain>
        <tissue evidence="6">Root</tissue>
    </source>
</reference>
<dbReference type="PANTHER" id="PTHR14152:SF5">
    <property type="entry name" value="U4_U6.U5 TRI-SNRNP-ASSOCIATED PROTEIN 1"/>
    <property type="match status" value="1"/>
</dbReference>
<dbReference type="Proteomes" id="UP000195402">
    <property type="component" value="Unassembled WGS sequence"/>
</dbReference>
<name>A0A200R617_MACCD</name>
<keyword evidence="3" id="KW-0539">Nucleus</keyword>
<gene>
    <name evidence="6" type="ORF">BVC80_1835g539</name>
</gene>
<keyword evidence="7" id="KW-1185">Reference proteome</keyword>
<feature type="signal peptide" evidence="5">
    <location>
        <begin position="1"/>
        <end position="30"/>
    </location>
</feature>
<evidence type="ECO:0000256" key="1">
    <source>
        <dbReference type="ARBA" id="ARBA00004123"/>
    </source>
</evidence>
<dbReference type="InterPro" id="IPR005011">
    <property type="entry name" value="SNU66/SART1"/>
</dbReference>
<dbReference type="GO" id="GO:0045292">
    <property type="term" value="P:mRNA cis splicing, via spliceosome"/>
    <property type="evidence" value="ECO:0007669"/>
    <property type="project" value="TreeGrafter"/>
</dbReference>
<organism evidence="6 7">
    <name type="scientific">Macleaya cordata</name>
    <name type="common">Five-seeded plume-poppy</name>
    <name type="synonym">Bocconia cordata</name>
    <dbReference type="NCBI Taxonomy" id="56857"/>
    <lineage>
        <taxon>Eukaryota</taxon>
        <taxon>Viridiplantae</taxon>
        <taxon>Streptophyta</taxon>
        <taxon>Embryophyta</taxon>
        <taxon>Tracheophyta</taxon>
        <taxon>Spermatophyta</taxon>
        <taxon>Magnoliopsida</taxon>
        <taxon>Ranunculales</taxon>
        <taxon>Papaveraceae</taxon>
        <taxon>Papaveroideae</taxon>
        <taxon>Macleaya</taxon>
    </lineage>
</organism>
<keyword evidence="5" id="KW-0732">Signal</keyword>
<accession>A0A200R617</accession>
<dbReference type="STRING" id="56857.A0A200R617"/>
<evidence type="ECO:0000256" key="4">
    <source>
        <dbReference type="SAM" id="MobiDB-lite"/>
    </source>
</evidence>
<sequence>MVVRCCDGGNFSAEIMVVTIVRWWLWLCGGEETPACGDHIDILQKLKFCEVVLLTMDKVRKLVFKKQNEAVATGPQAIALLAISAINKSADNYTQTPLTVETRKDKQLVVSTETEEFVWGFRVDEEEEPKFSDRDIKDETSDCSAEDSSIALRLRRERGALDETEEWAGRRMDKKKIKLVDFNKNGGTKSMSIERTDEFSRKVSDIS</sequence>